<comment type="caution">
    <text evidence="7">The sequence shown here is derived from an EMBL/GenBank/DDBJ whole genome shotgun (WGS) entry which is preliminary data.</text>
</comment>
<dbReference type="InterPro" id="IPR017039">
    <property type="entry name" value="Virul_fac_BrkB"/>
</dbReference>
<dbReference type="Proteomes" id="UP001158045">
    <property type="component" value="Unassembled WGS sequence"/>
</dbReference>
<keyword evidence="2" id="KW-1003">Cell membrane</keyword>
<feature type="transmembrane region" description="Helical" evidence="6">
    <location>
        <begin position="242"/>
        <end position="267"/>
    </location>
</feature>
<feature type="transmembrane region" description="Helical" evidence="6">
    <location>
        <begin position="136"/>
        <end position="160"/>
    </location>
</feature>
<evidence type="ECO:0000256" key="4">
    <source>
        <dbReference type="ARBA" id="ARBA00022989"/>
    </source>
</evidence>
<dbReference type="NCBIfam" id="TIGR00765">
    <property type="entry name" value="yihY_not_rbn"/>
    <property type="match status" value="1"/>
</dbReference>
<evidence type="ECO:0000256" key="1">
    <source>
        <dbReference type="ARBA" id="ARBA00004651"/>
    </source>
</evidence>
<gene>
    <name evidence="7" type="ORF">QE109_05595</name>
</gene>
<keyword evidence="4 6" id="KW-1133">Transmembrane helix</keyword>
<name>A0ABT6NB25_9FIRM</name>
<sequence>MSGKLPFKRIFGFVKLLNQRYKTHNLTAFAGQMAYFFVLSFFPLLIFLLSIISKLKINYDYAMEIFERFIPDNISLMIADFISQTISTEGVAVLSISGVLMLYSASRAVNALQRSINMSYEVTETRNFFMVKLMGMFYTLMFTLIIVLSLMVPTVFQSVFQFLNTMITIKIDSYWLDLAHFLRNILLMSSFVIVILSIYAFLPNKKMHLADILPGAIFSIFGSISTNFVFSKIVGELTDYSILYGSLSAVIAFMVWVYFLSLIIIIGAEINAIHYLKVKQ</sequence>
<evidence type="ECO:0000313" key="7">
    <source>
        <dbReference type="EMBL" id="MDH8677609.1"/>
    </source>
</evidence>
<evidence type="ECO:0000256" key="2">
    <source>
        <dbReference type="ARBA" id="ARBA00022475"/>
    </source>
</evidence>
<keyword evidence="3 6" id="KW-0812">Transmembrane</keyword>
<accession>A0ABT6NB25</accession>
<keyword evidence="8" id="KW-1185">Reference proteome</keyword>
<reference evidence="7 8" key="1">
    <citation type="submission" date="2023-04" db="EMBL/GenBank/DDBJ databases">
        <title>Fusibacter bizertensis strain WBS, isolated from littoral bottom sediments of the Arctic seas - biochemical and genomic analysis.</title>
        <authorList>
            <person name="Brioukhanov A.L."/>
        </authorList>
    </citation>
    <scope>NUCLEOTIDE SEQUENCE [LARGE SCALE GENOMIC DNA]</scope>
    <source>
        <strain evidence="7 8">WBS</strain>
    </source>
</reference>
<dbReference type="EMBL" id="JARYZI010000003">
    <property type="protein sequence ID" value="MDH8677609.1"/>
    <property type="molecule type" value="Genomic_DNA"/>
</dbReference>
<evidence type="ECO:0000256" key="5">
    <source>
        <dbReference type="ARBA" id="ARBA00023136"/>
    </source>
</evidence>
<dbReference type="Pfam" id="PF03631">
    <property type="entry name" value="Virul_fac_BrkB"/>
    <property type="match status" value="1"/>
</dbReference>
<evidence type="ECO:0000256" key="3">
    <source>
        <dbReference type="ARBA" id="ARBA00022692"/>
    </source>
</evidence>
<proteinExistence type="predicted"/>
<feature type="transmembrane region" description="Helical" evidence="6">
    <location>
        <begin position="33"/>
        <end position="53"/>
    </location>
</feature>
<dbReference type="PANTHER" id="PTHR30213:SF0">
    <property type="entry name" value="UPF0761 MEMBRANE PROTEIN YIHY"/>
    <property type="match status" value="1"/>
</dbReference>
<keyword evidence="5 6" id="KW-0472">Membrane</keyword>
<dbReference type="RefSeq" id="WP_281093429.1">
    <property type="nucleotide sequence ID" value="NZ_JARYZI010000003.1"/>
</dbReference>
<feature type="transmembrane region" description="Helical" evidence="6">
    <location>
        <begin position="180"/>
        <end position="202"/>
    </location>
</feature>
<evidence type="ECO:0000256" key="6">
    <source>
        <dbReference type="SAM" id="Phobius"/>
    </source>
</evidence>
<organism evidence="7 8">
    <name type="scientific">Fusibacter bizertensis</name>
    <dbReference type="NCBI Taxonomy" id="1488331"/>
    <lineage>
        <taxon>Bacteria</taxon>
        <taxon>Bacillati</taxon>
        <taxon>Bacillota</taxon>
        <taxon>Clostridia</taxon>
        <taxon>Eubacteriales</taxon>
        <taxon>Eubacteriales Family XII. Incertae Sedis</taxon>
        <taxon>Fusibacter</taxon>
    </lineage>
</organism>
<evidence type="ECO:0000313" key="8">
    <source>
        <dbReference type="Proteomes" id="UP001158045"/>
    </source>
</evidence>
<dbReference type="PIRSF" id="PIRSF035875">
    <property type="entry name" value="RNase_BN"/>
    <property type="match status" value="1"/>
</dbReference>
<comment type="subcellular location">
    <subcellularLocation>
        <location evidence="1">Cell membrane</location>
        <topology evidence="1">Multi-pass membrane protein</topology>
    </subcellularLocation>
</comment>
<protein>
    <submittedName>
        <fullName evidence="7">YihY/virulence factor BrkB family protein</fullName>
    </submittedName>
</protein>
<feature type="transmembrane region" description="Helical" evidence="6">
    <location>
        <begin position="209"/>
        <end position="230"/>
    </location>
</feature>
<dbReference type="PANTHER" id="PTHR30213">
    <property type="entry name" value="INNER MEMBRANE PROTEIN YHJD"/>
    <property type="match status" value="1"/>
</dbReference>